<keyword evidence="1" id="KW-0813">Transport</keyword>
<dbReference type="InterPro" id="IPR004606">
    <property type="entry name" value="Mop_domain"/>
</dbReference>
<dbReference type="Proteomes" id="UP001060504">
    <property type="component" value="Unassembled WGS sequence"/>
</dbReference>
<gene>
    <name evidence="8" type="ORF">NGTWS1702_28290</name>
</gene>
<keyword evidence="9" id="KW-1185">Reference proteome</keyword>
<dbReference type="Pfam" id="PF00005">
    <property type="entry name" value="ABC_tran"/>
    <property type="match status" value="1"/>
</dbReference>
<protein>
    <submittedName>
        <fullName evidence="8">Molybdenum ABC transporter ATP-binding protein</fullName>
    </submittedName>
</protein>
<dbReference type="InterPro" id="IPR050093">
    <property type="entry name" value="ABC_SmlMolc_Importer"/>
</dbReference>
<feature type="domain" description="Mop" evidence="7">
    <location>
        <begin position="284"/>
        <end position="352"/>
    </location>
</feature>
<dbReference type="Pfam" id="PF03459">
    <property type="entry name" value="TOBE"/>
    <property type="match status" value="1"/>
</dbReference>
<comment type="caution">
    <text evidence="8">The sequence shown here is derived from an EMBL/GenBank/DDBJ whole genome shotgun (WGS) entry which is preliminary data.</text>
</comment>
<dbReference type="SUPFAM" id="SSF50331">
    <property type="entry name" value="MOP-like"/>
    <property type="match status" value="1"/>
</dbReference>
<name>A0ABQ4VD68_9MYCO</name>
<dbReference type="GO" id="GO:0005524">
    <property type="term" value="F:ATP binding"/>
    <property type="evidence" value="ECO:0007669"/>
    <property type="project" value="UniProtKB-KW"/>
</dbReference>
<evidence type="ECO:0000256" key="4">
    <source>
        <dbReference type="ARBA" id="ARBA00022840"/>
    </source>
</evidence>
<reference evidence="8 9" key="1">
    <citation type="submission" date="2021-08" db="EMBL/GenBank/DDBJ databases">
        <title>Draft genome sequence of Mycolicibacterium sp. NGTWS1702 strain.</title>
        <authorList>
            <person name="Matsumoto M."/>
            <person name="Tang B.C.C."/>
            <person name="Machida Y."/>
            <person name="Matoyama H."/>
            <person name="Kishihara T."/>
            <person name="Sato S."/>
            <person name="Kondo I."/>
            <person name="Sano M."/>
            <person name="Kato G."/>
        </authorList>
    </citation>
    <scope>NUCLEOTIDE SEQUENCE [LARGE SCALE GENOMIC DNA]</scope>
    <source>
        <strain evidence="8 9">NGTWSNA01</strain>
    </source>
</reference>
<evidence type="ECO:0000256" key="5">
    <source>
        <dbReference type="PROSITE-ProRule" id="PRU01213"/>
    </source>
</evidence>
<keyword evidence="2 5" id="KW-0500">Molybdenum</keyword>
<dbReference type="SUPFAM" id="SSF52540">
    <property type="entry name" value="P-loop containing nucleoside triphosphate hydrolases"/>
    <property type="match status" value="1"/>
</dbReference>
<dbReference type="InterPro" id="IPR005116">
    <property type="entry name" value="Transp-assoc_OB_typ1"/>
</dbReference>
<dbReference type="InterPro" id="IPR003593">
    <property type="entry name" value="AAA+_ATPase"/>
</dbReference>
<evidence type="ECO:0000256" key="2">
    <source>
        <dbReference type="ARBA" id="ARBA00022505"/>
    </source>
</evidence>
<dbReference type="InterPro" id="IPR003439">
    <property type="entry name" value="ABC_transporter-like_ATP-bd"/>
</dbReference>
<evidence type="ECO:0000259" key="6">
    <source>
        <dbReference type="PROSITE" id="PS50893"/>
    </source>
</evidence>
<keyword evidence="4 8" id="KW-0067">ATP-binding</keyword>
<evidence type="ECO:0000259" key="7">
    <source>
        <dbReference type="PROSITE" id="PS51866"/>
    </source>
</evidence>
<evidence type="ECO:0000256" key="3">
    <source>
        <dbReference type="ARBA" id="ARBA00022741"/>
    </source>
</evidence>
<dbReference type="PROSITE" id="PS00211">
    <property type="entry name" value="ABC_TRANSPORTER_1"/>
    <property type="match status" value="1"/>
</dbReference>
<dbReference type="PANTHER" id="PTHR42781">
    <property type="entry name" value="SPERMIDINE/PUTRESCINE IMPORT ATP-BINDING PROTEIN POTA"/>
    <property type="match status" value="1"/>
</dbReference>
<keyword evidence="3" id="KW-0547">Nucleotide-binding</keyword>
<accession>A0ABQ4VD68</accession>
<dbReference type="InterPro" id="IPR017871">
    <property type="entry name" value="ABC_transporter-like_CS"/>
</dbReference>
<proteinExistence type="predicted"/>
<dbReference type="PANTHER" id="PTHR42781:SF4">
    <property type="entry name" value="SPERMIDINE_PUTRESCINE IMPORT ATP-BINDING PROTEIN POTA"/>
    <property type="match status" value="1"/>
</dbReference>
<evidence type="ECO:0000313" key="8">
    <source>
        <dbReference type="EMBL" id="GJF19566.1"/>
    </source>
</evidence>
<dbReference type="EMBL" id="BPRH01002957">
    <property type="protein sequence ID" value="GJF19566.1"/>
    <property type="molecule type" value="Genomic_DNA"/>
</dbReference>
<sequence length="358" mass="37065">MSAVHIKAGLTQRGVNVDLQVDDGEVVAVLGPNGVGKSTLLLMIAGLLRPDYGRIEIGGSVVTDTDTNTFVPAHARGAAMLTQRPLLFPHLSIAANVGYAPRCAGQSASAARATAQHWLESVGAEHLADRRPAQLSGGQAQRIAVARALAADPRVLLLDEPMSALDVTAAPALRRLLRDVLRGRTALIVTHDLLDALAIADSVAVIEGGRVIERGSVRQVLTVPRSAFAARIAGINLVAGVVRSPGILRACDLDVHGTGELEPGTSAIALFRPAAVAVHLDVPNASPRNVIAVTIAGLEIHGTAVRVRGVDQTDGSTGLAADITAAAAAELDLEPGKSVYFVVKAQEVQFHSAEPAVP</sequence>
<dbReference type="Gene3D" id="3.40.50.300">
    <property type="entry name" value="P-loop containing nucleotide triphosphate hydrolases"/>
    <property type="match status" value="1"/>
</dbReference>
<organism evidence="8 9">
    <name type="scientific">Mycolicibacterium cyprinidarum</name>
    <dbReference type="NCBI Taxonomy" id="2860311"/>
    <lineage>
        <taxon>Bacteria</taxon>
        <taxon>Bacillati</taxon>
        <taxon>Actinomycetota</taxon>
        <taxon>Actinomycetes</taxon>
        <taxon>Mycobacteriales</taxon>
        <taxon>Mycobacteriaceae</taxon>
        <taxon>Mycolicibacterium</taxon>
    </lineage>
</organism>
<dbReference type="SMART" id="SM00382">
    <property type="entry name" value="AAA"/>
    <property type="match status" value="1"/>
</dbReference>
<dbReference type="Gene3D" id="2.40.50.100">
    <property type="match status" value="1"/>
</dbReference>
<dbReference type="PROSITE" id="PS50893">
    <property type="entry name" value="ABC_TRANSPORTER_2"/>
    <property type="match status" value="1"/>
</dbReference>
<evidence type="ECO:0000313" key="9">
    <source>
        <dbReference type="Proteomes" id="UP001060504"/>
    </source>
</evidence>
<dbReference type="InterPro" id="IPR027417">
    <property type="entry name" value="P-loop_NTPase"/>
</dbReference>
<feature type="domain" description="ABC transporter" evidence="6">
    <location>
        <begin position="1"/>
        <end position="233"/>
    </location>
</feature>
<evidence type="ECO:0000256" key="1">
    <source>
        <dbReference type="ARBA" id="ARBA00022448"/>
    </source>
</evidence>
<dbReference type="PROSITE" id="PS51866">
    <property type="entry name" value="MOP"/>
    <property type="match status" value="1"/>
</dbReference>
<dbReference type="InterPro" id="IPR008995">
    <property type="entry name" value="Mo/tungstate-bd_C_term_dom"/>
</dbReference>